<keyword evidence="1" id="KW-0808">Transferase</keyword>
<dbReference type="InterPro" id="IPR013968">
    <property type="entry name" value="PKS_KR"/>
</dbReference>
<dbReference type="InterPro" id="IPR036291">
    <property type="entry name" value="NAD(P)-bd_dom_sf"/>
</dbReference>
<dbReference type="EMBL" id="JADEWL010000022">
    <property type="protein sequence ID" value="MBE9212990.1"/>
    <property type="molecule type" value="Genomic_DNA"/>
</dbReference>
<feature type="region of interest" description="N-terminal hotdog fold" evidence="2">
    <location>
        <begin position="279"/>
        <end position="409"/>
    </location>
</feature>
<accession>A0A8J7F418</accession>
<feature type="region of interest" description="C-terminal hotdog fold" evidence="2">
    <location>
        <begin position="424"/>
        <end position="572"/>
    </location>
</feature>
<evidence type="ECO:0000256" key="1">
    <source>
        <dbReference type="ARBA" id="ARBA00022679"/>
    </source>
</evidence>
<comment type="caution">
    <text evidence="4">The sequence shown here is derived from an EMBL/GenBank/DDBJ whole genome shotgun (WGS) entry which is preliminary data.</text>
</comment>
<dbReference type="SUPFAM" id="SSF51735">
    <property type="entry name" value="NAD(P)-binding Rossmann-fold domains"/>
    <property type="match status" value="1"/>
</dbReference>
<dbReference type="PANTHER" id="PTHR43775:SF51">
    <property type="entry name" value="INACTIVE PHENOLPHTHIOCEROL SYNTHESIS POLYKETIDE SYNTHASE TYPE I PKS1-RELATED"/>
    <property type="match status" value="1"/>
</dbReference>
<evidence type="ECO:0000313" key="5">
    <source>
        <dbReference type="Proteomes" id="UP000620559"/>
    </source>
</evidence>
<sequence length="572" mass="64383">MINQNTVCLITGGGKGITAKSAIKVAQQYKCKFVLLGRSPLDDNIPEPDWVRECSSEVELKRRILEQLLAEGEKPKPMMVQQKYQAIASQREIEQTITAIQQAGGEAEYISVDVSDENALQQKLTEVQQRLGKITAIIHGAGNLADKPIEKKTESDFDRVYNPKVKGLNNLLNCISPSQLDSLILFSSVVGFYGNAGQTDYAIANETLNKTAYSMKQKYPDCHVVAINWGPWDSGMVSSELKQAFERRNIKTIPVEVGTQMLVEELVTENKEVQVIIGSPLTPLPVALNSELQKIRIRRHLNLKDNPFLHDHAIAGYPVLPATCAINWITNTCEQLYPGYKFFSCQNYKVLKGIVFNDDLAEEYILDLQETAKNNGNEIIIDAKISSQNQQGKTRYHFSTRITLKQQIIQRPLYESLDLTVNSAKFTSKTEIYQQGGASLFHGACFQGVEKVLNINSEKITIQCKLPTIDLEKQGQFPVQTFNPYIIDVEIHSLWLWVQNFHQCGCLPSEIVNYEQFASIPFDQTFYITCQIKTKTETTATAEIIAHDNQGKIYNKMQQAKATIFNQLTVIS</sequence>
<gene>
    <name evidence="4" type="ORF">IQ247_09885</name>
</gene>
<protein>
    <submittedName>
        <fullName evidence="4">SDR family NAD(P)-dependent oxidoreductase</fullName>
    </submittedName>
</protein>
<dbReference type="SMART" id="SM00822">
    <property type="entry name" value="PKS_KR"/>
    <property type="match status" value="1"/>
</dbReference>
<proteinExistence type="predicted"/>
<dbReference type="InterPro" id="IPR057326">
    <property type="entry name" value="KR_dom"/>
</dbReference>
<name>A0A8J7F418_9CYAN</name>
<dbReference type="Gene3D" id="3.40.50.720">
    <property type="entry name" value="NAD(P)-binding Rossmann-like Domain"/>
    <property type="match status" value="1"/>
</dbReference>
<dbReference type="InterPro" id="IPR049900">
    <property type="entry name" value="PKS_mFAS_DH"/>
</dbReference>
<dbReference type="InterPro" id="IPR042104">
    <property type="entry name" value="PKS_dehydratase_sf"/>
</dbReference>
<dbReference type="GO" id="GO:0006633">
    <property type="term" value="P:fatty acid biosynthetic process"/>
    <property type="evidence" value="ECO:0007669"/>
    <property type="project" value="TreeGrafter"/>
</dbReference>
<dbReference type="CDD" id="cd08953">
    <property type="entry name" value="KR_2_SDR_x"/>
    <property type="match status" value="1"/>
</dbReference>
<keyword evidence="5" id="KW-1185">Reference proteome</keyword>
<feature type="active site" description="Proton donor; for dehydratase activity" evidence="2">
    <location>
        <position position="488"/>
    </location>
</feature>
<dbReference type="Pfam" id="PF08659">
    <property type="entry name" value="KR"/>
    <property type="match status" value="1"/>
</dbReference>
<evidence type="ECO:0000256" key="2">
    <source>
        <dbReference type="PROSITE-ProRule" id="PRU01363"/>
    </source>
</evidence>
<organism evidence="4 5">
    <name type="scientific">Plectonema cf. radiosum LEGE 06105</name>
    <dbReference type="NCBI Taxonomy" id="945769"/>
    <lineage>
        <taxon>Bacteria</taxon>
        <taxon>Bacillati</taxon>
        <taxon>Cyanobacteriota</taxon>
        <taxon>Cyanophyceae</taxon>
        <taxon>Oscillatoriophycideae</taxon>
        <taxon>Oscillatoriales</taxon>
        <taxon>Microcoleaceae</taxon>
        <taxon>Plectonema</taxon>
    </lineage>
</organism>
<dbReference type="RefSeq" id="WP_193919442.1">
    <property type="nucleotide sequence ID" value="NZ_JADEWL010000022.1"/>
</dbReference>
<dbReference type="PROSITE" id="PS52019">
    <property type="entry name" value="PKS_MFAS_DH"/>
    <property type="match status" value="1"/>
</dbReference>
<dbReference type="InterPro" id="IPR049552">
    <property type="entry name" value="PKS_DH_N"/>
</dbReference>
<evidence type="ECO:0000313" key="4">
    <source>
        <dbReference type="EMBL" id="MBE9212990.1"/>
    </source>
</evidence>
<dbReference type="GO" id="GO:0004312">
    <property type="term" value="F:fatty acid synthase activity"/>
    <property type="evidence" value="ECO:0007669"/>
    <property type="project" value="TreeGrafter"/>
</dbReference>
<evidence type="ECO:0000259" key="3">
    <source>
        <dbReference type="PROSITE" id="PS52019"/>
    </source>
</evidence>
<dbReference type="Gene3D" id="3.10.129.110">
    <property type="entry name" value="Polyketide synthase dehydratase"/>
    <property type="match status" value="1"/>
</dbReference>
<dbReference type="AlphaFoldDB" id="A0A8J7F418"/>
<feature type="domain" description="PKS/mFAS DH" evidence="3">
    <location>
        <begin position="279"/>
        <end position="572"/>
    </location>
</feature>
<dbReference type="Pfam" id="PF21089">
    <property type="entry name" value="PKS_DH_N"/>
    <property type="match status" value="1"/>
</dbReference>
<dbReference type="InterPro" id="IPR050091">
    <property type="entry name" value="PKS_NRPS_Biosynth_Enz"/>
</dbReference>
<dbReference type="Proteomes" id="UP000620559">
    <property type="component" value="Unassembled WGS sequence"/>
</dbReference>
<reference evidence="4" key="1">
    <citation type="submission" date="2020-10" db="EMBL/GenBank/DDBJ databases">
        <authorList>
            <person name="Castelo-Branco R."/>
            <person name="Eusebio N."/>
            <person name="Adriana R."/>
            <person name="Vieira A."/>
            <person name="Brugerolle De Fraissinette N."/>
            <person name="Rezende De Castro R."/>
            <person name="Schneider M.P."/>
            <person name="Vasconcelos V."/>
            <person name="Leao P.N."/>
        </authorList>
    </citation>
    <scope>NUCLEOTIDE SEQUENCE</scope>
    <source>
        <strain evidence="4">LEGE 06105</strain>
    </source>
</reference>
<feature type="active site" description="Proton acceptor; for dehydratase activity" evidence="2">
    <location>
        <position position="312"/>
    </location>
</feature>
<dbReference type="PANTHER" id="PTHR43775">
    <property type="entry name" value="FATTY ACID SYNTHASE"/>
    <property type="match status" value="1"/>
</dbReference>